<dbReference type="PRINTS" id="PR00328">
    <property type="entry name" value="SAR1GTPBP"/>
</dbReference>
<keyword evidence="4 14" id="KW-0813">Transport</keyword>
<dbReference type="InterPro" id="IPR012337">
    <property type="entry name" value="RNaseH-like_sf"/>
</dbReference>
<dbReference type="PROSITE" id="PS51417">
    <property type="entry name" value="ARF"/>
    <property type="match status" value="1"/>
</dbReference>
<dbReference type="SUPFAM" id="SSF52540">
    <property type="entry name" value="P-loop containing nucleoside triphosphate hydrolases"/>
    <property type="match status" value="1"/>
</dbReference>
<keyword evidence="10" id="KW-0342">GTP-binding</keyword>
<dbReference type="SUPFAM" id="SSF53098">
    <property type="entry name" value="Ribonuclease H-like"/>
    <property type="match status" value="2"/>
</dbReference>
<keyword evidence="6 14" id="KW-0256">Endoplasmic reticulum</keyword>
<keyword evidence="19" id="KW-1185">Reference proteome</keyword>
<dbReference type="SMART" id="SM00178">
    <property type="entry name" value="SAR"/>
    <property type="match status" value="1"/>
</dbReference>
<evidence type="ECO:0000256" key="2">
    <source>
        <dbReference type="ARBA" id="ARBA00007507"/>
    </source>
</evidence>
<dbReference type="EMBL" id="CP092866">
    <property type="protein sequence ID" value="UYV67022.1"/>
    <property type="molecule type" value="Genomic_DNA"/>
</dbReference>
<dbReference type="InterPro" id="IPR057670">
    <property type="entry name" value="SH3_retrovirus"/>
</dbReference>
<dbReference type="SMART" id="SM00177">
    <property type="entry name" value="ARF"/>
    <property type="match status" value="1"/>
</dbReference>
<keyword evidence="8 14" id="KW-0653">Protein transport</keyword>
<feature type="compositionally biased region" description="Acidic residues" evidence="15">
    <location>
        <begin position="255"/>
        <end position="268"/>
    </location>
</feature>
<evidence type="ECO:0000256" key="10">
    <source>
        <dbReference type="ARBA" id="ARBA00023134"/>
    </source>
</evidence>
<dbReference type="InterPro" id="IPR005225">
    <property type="entry name" value="Small_GTP-bd"/>
</dbReference>
<evidence type="ECO:0000256" key="7">
    <source>
        <dbReference type="ARBA" id="ARBA00022892"/>
    </source>
</evidence>
<protein>
    <recommendedName>
        <fullName evidence="3">small monomeric GTPase</fullName>
        <ecNumber evidence="3">3.6.5.2</ecNumber>
    </recommendedName>
</protein>
<dbReference type="NCBIfam" id="TIGR00231">
    <property type="entry name" value="small_GTP"/>
    <property type="match status" value="1"/>
</dbReference>
<dbReference type="PROSITE" id="PS50158">
    <property type="entry name" value="ZF_CCHC"/>
    <property type="match status" value="3"/>
</dbReference>
<evidence type="ECO:0000313" key="18">
    <source>
        <dbReference type="EMBL" id="UYV67022.1"/>
    </source>
</evidence>
<dbReference type="Gene3D" id="2.40.70.10">
    <property type="entry name" value="Acid Proteases"/>
    <property type="match status" value="1"/>
</dbReference>
<dbReference type="SMART" id="SM00343">
    <property type="entry name" value="ZnF_C2HC"/>
    <property type="match status" value="4"/>
</dbReference>
<dbReference type="InterPro" id="IPR021109">
    <property type="entry name" value="Peptidase_aspartic_dom_sf"/>
</dbReference>
<feature type="domain" description="Integrase catalytic" evidence="17">
    <location>
        <begin position="1170"/>
        <end position="1285"/>
    </location>
</feature>
<proteinExistence type="inferred from homology"/>
<feature type="domain" description="CCHC-type" evidence="16">
    <location>
        <begin position="164"/>
        <end position="179"/>
    </location>
</feature>
<dbReference type="InterPro" id="IPR036875">
    <property type="entry name" value="Znf_CCHC_sf"/>
</dbReference>
<feature type="compositionally biased region" description="Basic and acidic residues" evidence="15">
    <location>
        <begin position="634"/>
        <end position="646"/>
    </location>
</feature>
<dbReference type="Pfam" id="PF25597">
    <property type="entry name" value="SH3_retrovirus"/>
    <property type="match status" value="1"/>
</dbReference>
<dbReference type="EC" id="3.6.5.2" evidence="3"/>
<evidence type="ECO:0000256" key="6">
    <source>
        <dbReference type="ARBA" id="ARBA00022824"/>
    </source>
</evidence>
<comment type="similarity">
    <text evidence="2 14">Belongs to the small GTPase superfamily. SAR1 family.</text>
</comment>
<keyword evidence="13" id="KW-0862">Zinc</keyword>
<evidence type="ECO:0000256" key="13">
    <source>
        <dbReference type="PROSITE-ProRule" id="PRU00047"/>
    </source>
</evidence>
<dbReference type="Pfam" id="PF07727">
    <property type="entry name" value="RVT_2"/>
    <property type="match status" value="1"/>
</dbReference>
<dbReference type="InterPro" id="IPR001878">
    <property type="entry name" value="Znf_CCHC"/>
</dbReference>
<gene>
    <name evidence="18" type="ORF">LAZ67_4003680</name>
</gene>
<feature type="domain" description="CCHC-type" evidence="16">
    <location>
        <begin position="234"/>
        <end position="249"/>
    </location>
</feature>
<dbReference type="Pfam" id="PF00665">
    <property type="entry name" value="rve"/>
    <property type="match status" value="1"/>
</dbReference>
<dbReference type="PROSITE" id="PS51422">
    <property type="entry name" value="SAR1"/>
    <property type="match status" value="1"/>
</dbReference>
<dbReference type="Pfam" id="PF00025">
    <property type="entry name" value="Arf"/>
    <property type="match status" value="2"/>
</dbReference>
<dbReference type="InterPro" id="IPR036397">
    <property type="entry name" value="RNaseH_sf"/>
</dbReference>
<dbReference type="SUPFAM" id="SSF56672">
    <property type="entry name" value="DNA/RNA polymerases"/>
    <property type="match status" value="1"/>
</dbReference>
<dbReference type="Gene3D" id="4.10.60.10">
    <property type="entry name" value="Zinc finger, CCHC-type"/>
    <property type="match status" value="2"/>
</dbReference>
<evidence type="ECO:0000256" key="15">
    <source>
        <dbReference type="SAM" id="MobiDB-lite"/>
    </source>
</evidence>
<accession>A0ABY6KGW1</accession>
<keyword evidence="13" id="KW-0479">Metal-binding</keyword>
<evidence type="ECO:0000256" key="14">
    <source>
        <dbReference type="RuleBase" id="RU003926"/>
    </source>
</evidence>
<dbReference type="InterPro" id="IPR006687">
    <property type="entry name" value="Small_GTPase_SAR1"/>
</dbReference>
<comment type="subcellular location">
    <subcellularLocation>
        <location evidence="1">Endoplasmic reticulum</location>
    </subcellularLocation>
    <subcellularLocation>
        <location evidence="11">Golgi apparatus</location>
        <location evidence="11">Golgi stack membrane</location>
        <topology evidence="11">Peripheral membrane protein</topology>
    </subcellularLocation>
</comment>
<evidence type="ECO:0000256" key="5">
    <source>
        <dbReference type="ARBA" id="ARBA00022741"/>
    </source>
</evidence>
<feature type="region of interest" description="Disordered" evidence="15">
    <location>
        <begin position="631"/>
        <end position="651"/>
    </location>
</feature>
<dbReference type="InterPro" id="IPR013103">
    <property type="entry name" value="RVT_2"/>
</dbReference>
<evidence type="ECO:0000259" key="17">
    <source>
        <dbReference type="PROSITE" id="PS50994"/>
    </source>
</evidence>
<feature type="domain" description="Integrase catalytic" evidence="17">
    <location>
        <begin position="431"/>
        <end position="550"/>
    </location>
</feature>
<dbReference type="Gene3D" id="3.30.420.10">
    <property type="entry name" value="Ribonuclease H-like superfamily/Ribonuclease H"/>
    <property type="match status" value="2"/>
</dbReference>
<evidence type="ECO:0000256" key="11">
    <source>
        <dbReference type="ARBA" id="ARBA00037843"/>
    </source>
</evidence>
<dbReference type="InterPro" id="IPR006689">
    <property type="entry name" value="Small_GTPase_ARF/SAR"/>
</dbReference>
<feature type="domain" description="CCHC-type" evidence="16">
    <location>
        <begin position="200"/>
        <end position="215"/>
    </location>
</feature>
<dbReference type="InterPro" id="IPR027417">
    <property type="entry name" value="P-loop_NTPase"/>
</dbReference>
<dbReference type="InterPro" id="IPR043502">
    <property type="entry name" value="DNA/RNA_pol_sf"/>
</dbReference>
<evidence type="ECO:0000256" key="3">
    <source>
        <dbReference type="ARBA" id="ARBA00011984"/>
    </source>
</evidence>
<dbReference type="Proteomes" id="UP001235939">
    <property type="component" value="Chromosome 04"/>
</dbReference>
<keyword evidence="9 14" id="KW-0333">Golgi apparatus</keyword>
<evidence type="ECO:0000256" key="4">
    <source>
        <dbReference type="ARBA" id="ARBA00022448"/>
    </source>
</evidence>
<evidence type="ECO:0000256" key="12">
    <source>
        <dbReference type="ARBA" id="ARBA00047660"/>
    </source>
</evidence>
<dbReference type="SUPFAM" id="SSF57756">
    <property type="entry name" value="Retrovirus zinc finger-like domains"/>
    <property type="match status" value="2"/>
</dbReference>
<keyword evidence="5" id="KW-0547">Nucleotide-binding</keyword>
<keyword evidence="13" id="KW-0863">Zinc-finger</keyword>
<feature type="compositionally biased region" description="Acidic residues" evidence="15">
    <location>
        <begin position="278"/>
        <end position="287"/>
    </location>
</feature>
<sequence length="1686" mass="193068">MNSYCSKCKKKGHYAKVCRSEAINEIKSEIAFLGSVEDNSKKWIVPIKVNNRQINFKIDTGADVNVLPLQYYYQSFQRIKLEKSDKILQGPNGIPLETVGMIHVKLQNKGQHLNSKIYIVDKLKQPLLSGASEKLNIVRMIQQLSSGGRGGQRGRLGSGDNRGCYNCGEEGHRKFECTKPARGGGRGRGQSRDGGSNNTCYNCGEVGHCKYECTNNTAEDGGQEENQRKSKKACYTCGEFGHKKDDCPKSGTQESGDEEESSDNEEEETPQKRKQAEDSEEEEVEAEEPPKKKSKKPKSKKKEEDCYLTLQAYRTMPLESARSREMRRPPLRHQTGSQGDARMTRSKRPRRIALHQRPHLQEMEGCRGTTKTRIQRRASLQCQPCIQDMEGQSRYLEGGALNLRSRQHQTTLTRFKTGHLKPLKIKNNKIYPTFPKCSLAPAAPEHILACIRCTKQDIWERPLLIIKCLEEHELMEFGNKYEAKEYIKEYVNEVERFLNAKVSKLRCDNGGEYANTQVKEWCKMKGIILEFTVPYTPQLNGKAERRKPNISNVKLFGSGVYVKKLGNLKKLDSKSEKYSLIGYSGNGYRLWDMQKRRIIIARDVVFTGKLTNEMTSVIQPRYREDLDSEIEESQDTKMELDTHDKPQNSANSKYMLRNRGNINRPDRLKDYEVLNSVSEEIGLLTYNEAVTGVDKENWVKAMQEEKDSLKKNETWDFIKDGEHYKARLVARGNEQKGLDFDETFSPVVSTISLRMLLSLSVKKNLKFKTFDVKTAFLYGYLDEEIFMYLPEGYEDNKICQLKKALYGLRQAPLNDEEEMDNLLEELAQEFEIRISNNPEMFVGMNIMNKDEGLILSQHDYIECVLKKYNMLDAKPVTTPIVEGAVKIDPKLENKSEGNFPYREAVGSLLYLAKKTRPDVAYAVGYESRSMHEPTNQDIQNVKRTMRYLKQTKTFGLHYSKQDEDMELNAYCDSDFAGDMKTRKTTSGYTILFGKGPISWSSRKQPIVALSTTEAEYIAAAECVKELIYIKALIEELTNETIPAKLNIDNQSAMTLMKTGQMNRKTKHIDVQYHFLKDQIRENVDVQFCPTQDQVADILTKPLPKETFEKHRSSLLQMIEEYIHFTIQAFQFRIHFTYQQGIDAVMDNEPCEACIYGKQHRLSFGSREQYAFTQPGNLIHVDVCGPMQEVSKGGMRYFVCFKDDFTKYRSVYFLKEKSQVIEKLEQFLLETKTTGHLVKEILTDGGKEIVNKETSKITNKYGINHRITMPYTPQQNGSAERENRTLIVKRLLKACFCMPAYEPMVWVDIFAPRVSHTPEERNLQLQVIAEEDKDRIREDAWVQNFKHTVYKTWQVANLSLVLLKVSAISPQRVKTGSTTQLQADLAPKEMAASDMRNRRHVQPLLTWSINTAHPVSPDQEPLQAMFLVDWMSGMLNYLGLWKKSGKLLFLGLDNAGKTTLLHMLKDDRMAQHVPTLHPTSEELSIGNMRFTTFDLGGHEQARKVWKDYFLAVDAIVFFIDVSERERFPEYKHKLDGLLTDEQLANCPILVLGNKIDKAGAAGEEEIRHYFGLDHTTGKGKIPRSELAQRPLEVFMCSVLKRQGYGEGFRWACPQSLLTDEQLANCPVLILGNNIDKPGAASEDEIRQYFGLSQTTGKANQTFTKVCLDHGAMINESYTLFHELVEFV</sequence>
<dbReference type="CDD" id="cd09272">
    <property type="entry name" value="RNase_HI_RT_Ty1"/>
    <property type="match status" value="1"/>
</dbReference>
<keyword evidence="7 14" id="KW-0931">ER-Golgi transport</keyword>
<dbReference type="CDD" id="cd00879">
    <property type="entry name" value="Sar1"/>
    <property type="match status" value="1"/>
</dbReference>
<dbReference type="Gene3D" id="3.40.50.300">
    <property type="entry name" value="P-loop containing nucleotide triphosphate hydrolases"/>
    <property type="match status" value="2"/>
</dbReference>
<evidence type="ECO:0000313" key="19">
    <source>
        <dbReference type="Proteomes" id="UP001235939"/>
    </source>
</evidence>
<dbReference type="Pfam" id="PF00098">
    <property type="entry name" value="zf-CCHC"/>
    <property type="match status" value="3"/>
</dbReference>
<dbReference type="InterPro" id="IPR001584">
    <property type="entry name" value="Integrase_cat-core"/>
</dbReference>
<evidence type="ECO:0000256" key="8">
    <source>
        <dbReference type="ARBA" id="ARBA00022927"/>
    </source>
</evidence>
<name>A0ABY6KGW1_9ARAC</name>
<feature type="region of interest" description="Disordered" evidence="15">
    <location>
        <begin position="245"/>
        <end position="346"/>
    </location>
</feature>
<dbReference type="PROSITE" id="PS50994">
    <property type="entry name" value="INTEGRASE"/>
    <property type="match status" value="2"/>
</dbReference>
<evidence type="ECO:0000259" key="16">
    <source>
        <dbReference type="PROSITE" id="PS50158"/>
    </source>
</evidence>
<dbReference type="SUPFAM" id="SSF50630">
    <property type="entry name" value="Acid proteases"/>
    <property type="match status" value="1"/>
</dbReference>
<dbReference type="PANTHER" id="PTHR45684">
    <property type="entry name" value="RE74312P"/>
    <property type="match status" value="1"/>
</dbReference>
<organism evidence="18 19">
    <name type="scientific">Cordylochernes scorpioides</name>
    <dbReference type="NCBI Taxonomy" id="51811"/>
    <lineage>
        <taxon>Eukaryota</taxon>
        <taxon>Metazoa</taxon>
        <taxon>Ecdysozoa</taxon>
        <taxon>Arthropoda</taxon>
        <taxon>Chelicerata</taxon>
        <taxon>Arachnida</taxon>
        <taxon>Pseudoscorpiones</taxon>
        <taxon>Cheliferoidea</taxon>
        <taxon>Chernetidae</taxon>
        <taxon>Cordylochernes</taxon>
    </lineage>
</organism>
<evidence type="ECO:0000256" key="9">
    <source>
        <dbReference type="ARBA" id="ARBA00023034"/>
    </source>
</evidence>
<evidence type="ECO:0000256" key="1">
    <source>
        <dbReference type="ARBA" id="ARBA00004240"/>
    </source>
</evidence>
<comment type="catalytic activity">
    <reaction evidence="12">
        <text>GTP + H2O = GDP + phosphate + H(+)</text>
        <dbReference type="Rhea" id="RHEA:19669"/>
        <dbReference type="ChEBI" id="CHEBI:15377"/>
        <dbReference type="ChEBI" id="CHEBI:15378"/>
        <dbReference type="ChEBI" id="CHEBI:37565"/>
        <dbReference type="ChEBI" id="CHEBI:43474"/>
        <dbReference type="ChEBI" id="CHEBI:58189"/>
        <dbReference type="EC" id="3.6.5.2"/>
    </reaction>
    <physiologicalReaction direction="left-to-right" evidence="12">
        <dbReference type="Rhea" id="RHEA:19670"/>
    </physiologicalReaction>
</comment>
<reference evidence="18 19" key="1">
    <citation type="submission" date="2022-01" db="EMBL/GenBank/DDBJ databases">
        <title>A chromosomal length assembly of Cordylochernes scorpioides.</title>
        <authorList>
            <person name="Zeh D."/>
            <person name="Zeh J."/>
        </authorList>
    </citation>
    <scope>NUCLEOTIDE SEQUENCE [LARGE SCALE GENOMIC DNA]</scope>
    <source>
        <strain evidence="18">IN4F17</strain>
        <tissue evidence="18">Whole Body</tissue>
    </source>
</reference>